<organism evidence="1 2">
    <name type="scientific">Meridianimaribacter flavus</name>
    <dbReference type="NCBI Taxonomy" id="571115"/>
    <lineage>
        <taxon>Bacteria</taxon>
        <taxon>Pseudomonadati</taxon>
        <taxon>Bacteroidota</taxon>
        <taxon>Flavobacteriia</taxon>
        <taxon>Flavobacteriales</taxon>
        <taxon>Flavobacteriaceae</taxon>
        <taxon>Meridianimaribacter</taxon>
    </lineage>
</organism>
<name>A0ABY2G4Q4_9FLAO</name>
<dbReference type="InterPro" id="IPR050793">
    <property type="entry name" value="CMP-NeuNAc_synthase"/>
</dbReference>
<keyword evidence="1" id="KW-0548">Nucleotidyltransferase</keyword>
<dbReference type="GO" id="GO:0016779">
    <property type="term" value="F:nucleotidyltransferase activity"/>
    <property type="evidence" value="ECO:0007669"/>
    <property type="project" value="UniProtKB-KW"/>
</dbReference>
<evidence type="ECO:0000313" key="2">
    <source>
        <dbReference type="Proteomes" id="UP000294930"/>
    </source>
</evidence>
<reference evidence="1 2" key="1">
    <citation type="submission" date="2019-03" db="EMBL/GenBank/DDBJ databases">
        <title>Genomic Encyclopedia of Type Strains, Phase III (KMG-III): the genomes of soil and plant-associated and newly described type strains.</title>
        <authorList>
            <person name="Whitman W."/>
        </authorList>
    </citation>
    <scope>NUCLEOTIDE SEQUENCE [LARGE SCALE GENOMIC DNA]</scope>
    <source>
        <strain evidence="1 2">CGMCC 1.10957</strain>
    </source>
</reference>
<keyword evidence="1" id="KW-0808">Transferase</keyword>
<dbReference type="PANTHER" id="PTHR21485">
    <property type="entry name" value="HAD SUPERFAMILY MEMBERS CMAS AND KDSC"/>
    <property type="match status" value="1"/>
</dbReference>
<dbReference type="PANTHER" id="PTHR21485:SF6">
    <property type="entry name" value="N-ACYLNEURAMINATE CYTIDYLYLTRANSFERASE-RELATED"/>
    <property type="match status" value="1"/>
</dbReference>
<protein>
    <submittedName>
        <fullName evidence="1">N-acylneuraminate cytidylyltransferase</fullName>
    </submittedName>
</protein>
<evidence type="ECO:0000313" key="1">
    <source>
        <dbReference type="EMBL" id="TDY11783.1"/>
    </source>
</evidence>
<dbReference type="RefSeq" id="WP_134199620.1">
    <property type="nucleotide sequence ID" value="NZ_SOQZ01000003.1"/>
</dbReference>
<keyword evidence="2" id="KW-1185">Reference proteome</keyword>
<proteinExistence type="predicted"/>
<accession>A0ABY2G4Q4</accession>
<dbReference type="CDD" id="cd02513">
    <property type="entry name" value="CMP-NeuAc_Synthase"/>
    <property type="match status" value="1"/>
</dbReference>
<dbReference type="EMBL" id="SOQZ01000003">
    <property type="protein sequence ID" value="TDY11783.1"/>
    <property type="molecule type" value="Genomic_DNA"/>
</dbReference>
<dbReference type="InterPro" id="IPR003329">
    <property type="entry name" value="Cytidylyl_trans"/>
</dbReference>
<dbReference type="InterPro" id="IPR029044">
    <property type="entry name" value="Nucleotide-diphossugar_trans"/>
</dbReference>
<comment type="caution">
    <text evidence="1">The sequence shown here is derived from an EMBL/GenBank/DDBJ whole genome shotgun (WGS) entry which is preliminary data.</text>
</comment>
<sequence length="232" mass="26025">MRVLGIIPARGGSKSIPKKNIKKLDGKPLLQYTVEAANESKLLSRVVLSSDDDDIISVAKTLNLEVPFKRPSHLAEDISPTLPVIQHALHFFQSQNIQFDAVCLLQVTSPFKSGGFIDEAIRKFSNTECDALVSVQKVPTEYNPHWTFEENRKGFLKIATGEIDIIPRRQELPIAYHRDGLIYITKTSVIIEQNSLYGNTLGYIESPAGAQINIDTIEDWEKAESYLKSKKQ</sequence>
<dbReference type="Proteomes" id="UP000294930">
    <property type="component" value="Unassembled WGS sequence"/>
</dbReference>
<dbReference type="SUPFAM" id="SSF53448">
    <property type="entry name" value="Nucleotide-diphospho-sugar transferases"/>
    <property type="match status" value="1"/>
</dbReference>
<dbReference type="Gene3D" id="3.90.550.10">
    <property type="entry name" value="Spore Coat Polysaccharide Biosynthesis Protein SpsA, Chain A"/>
    <property type="match status" value="1"/>
</dbReference>
<gene>
    <name evidence="1" type="ORF">A8975_1622</name>
</gene>
<dbReference type="Pfam" id="PF02348">
    <property type="entry name" value="CTP_transf_3"/>
    <property type="match status" value="1"/>
</dbReference>